<reference evidence="1 2" key="1">
    <citation type="submission" date="2016-09" db="EMBL/GenBank/DDBJ databases">
        <authorList>
            <person name="Capua I."/>
            <person name="De Benedictis P."/>
            <person name="Joannis T."/>
            <person name="Lombin L.H."/>
            <person name="Cattoli G."/>
        </authorList>
    </citation>
    <scope>NUCLEOTIDE SEQUENCE [LARGE SCALE GENOMIC DNA]</scope>
    <source>
        <strain evidence="1 2">IMI 309357</strain>
    </source>
</reference>
<dbReference type="RefSeq" id="XP_022481668.1">
    <property type="nucleotide sequence ID" value="XM_022611663.1"/>
</dbReference>
<proteinExistence type="predicted"/>
<keyword evidence="1" id="KW-0378">Hydrolase</keyword>
<keyword evidence="1" id="KW-0645">Protease</keyword>
<keyword evidence="2" id="KW-1185">Reference proteome</keyword>
<dbReference type="GO" id="GO:0008233">
    <property type="term" value="F:peptidase activity"/>
    <property type="evidence" value="ECO:0007669"/>
    <property type="project" value="UniProtKB-KW"/>
</dbReference>
<name>A0A1G4BSX5_9PEZI</name>
<evidence type="ECO:0000313" key="2">
    <source>
        <dbReference type="Proteomes" id="UP000176998"/>
    </source>
</evidence>
<dbReference type="AlphaFoldDB" id="A0A1G4BSX5"/>
<gene>
    <name evidence="1" type="ORF">CORC01_00005</name>
</gene>
<protein>
    <submittedName>
        <fullName evidence="1">Ulp1 protease family protein</fullName>
    </submittedName>
</protein>
<organism evidence="1 2">
    <name type="scientific">Colletotrichum orchidophilum</name>
    <dbReference type="NCBI Taxonomy" id="1209926"/>
    <lineage>
        <taxon>Eukaryota</taxon>
        <taxon>Fungi</taxon>
        <taxon>Dikarya</taxon>
        <taxon>Ascomycota</taxon>
        <taxon>Pezizomycotina</taxon>
        <taxon>Sordariomycetes</taxon>
        <taxon>Hypocreomycetidae</taxon>
        <taxon>Glomerellales</taxon>
        <taxon>Glomerellaceae</taxon>
        <taxon>Colletotrichum</taxon>
    </lineage>
</organism>
<accession>A0A1G4BSX5</accession>
<dbReference type="GeneID" id="34553173"/>
<evidence type="ECO:0000313" key="1">
    <source>
        <dbReference type="EMBL" id="OHF04534.1"/>
    </source>
</evidence>
<dbReference type="Proteomes" id="UP000176998">
    <property type="component" value="Unassembled WGS sequence"/>
</dbReference>
<sequence length="68" mass="7379">MTRSSDQDLSLVNSDVSEIPPLLKTLNELNKIDIIGIEKHTGGLWDELHANFANNRDSSITGGAGFIV</sequence>
<dbReference type="GO" id="GO:0006508">
    <property type="term" value="P:proteolysis"/>
    <property type="evidence" value="ECO:0007669"/>
    <property type="project" value="UniProtKB-KW"/>
</dbReference>
<dbReference type="EMBL" id="MJBS01000001">
    <property type="protein sequence ID" value="OHF04534.1"/>
    <property type="molecule type" value="Genomic_DNA"/>
</dbReference>
<comment type="caution">
    <text evidence="1">The sequence shown here is derived from an EMBL/GenBank/DDBJ whole genome shotgun (WGS) entry which is preliminary data.</text>
</comment>